<dbReference type="PRINTS" id="PR00032">
    <property type="entry name" value="HTHARAC"/>
</dbReference>
<dbReference type="SUPFAM" id="SSF46689">
    <property type="entry name" value="Homeodomain-like"/>
    <property type="match status" value="1"/>
</dbReference>
<dbReference type="InterPro" id="IPR009057">
    <property type="entry name" value="Homeodomain-like_sf"/>
</dbReference>
<dbReference type="InterPro" id="IPR020449">
    <property type="entry name" value="Tscrpt_reg_AraC-type_HTH"/>
</dbReference>
<dbReference type="Pfam" id="PF12833">
    <property type="entry name" value="HTH_18"/>
    <property type="match status" value="1"/>
</dbReference>
<evidence type="ECO:0000313" key="6">
    <source>
        <dbReference type="Proteomes" id="UP000005938"/>
    </source>
</evidence>
<keyword evidence="2" id="KW-0238">DNA-binding</keyword>
<keyword evidence="1" id="KW-0805">Transcription regulation</keyword>
<gene>
    <name evidence="5" type="ORF">W5A_08112</name>
</gene>
<evidence type="ECO:0000259" key="4">
    <source>
        <dbReference type="PROSITE" id="PS01124"/>
    </source>
</evidence>
<dbReference type="OrthoDB" id="2666928at2"/>
<dbReference type="RefSeq" id="WP_008239317.1">
    <property type="nucleotide sequence ID" value="NZ_AJJU01000009.1"/>
</dbReference>
<dbReference type="PATRIC" id="fig|946077.3.peg.1644"/>
<organism evidence="5 6">
    <name type="scientific">Imtechella halotolerans K1</name>
    <dbReference type="NCBI Taxonomy" id="946077"/>
    <lineage>
        <taxon>Bacteria</taxon>
        <taxon>Pseudomonadati</taxon>
        <taxon>Bacteroidota</taxon>
        <taxon>Flavobacteriia</taxon>
        <taxon>Flavobacteriales</taxon>
        <taxon>Flavobacteriaceae</taxon>
        <taxon>Imtechella</taxon>
    </lineage>
</organism>
<keyword evidence="6" id="KW-1185">Reference proteome</keyword>
<comment type="caution">
    <text evidence="5">The sequence shown here is derived from an EMBL/GenBank/DDBJ whole genome shotgun (WGS) entry which is preliminary data.</text>
</comment>
<dbReference type="PROSITE" id="PS01124">
    <property type="entry name" value="HTH_ARAC_FAMILY_2"/>
    <property type="match status" value="1"/>
</dbReference>
<dbReference type="eggNOG" id="COG2207">
    <property type="taxonomic scope" value="Bacteria"/>
</dbReference>
<evidence type="ECO:0000256" key="3">
    <source>
        <dbReference type="ARBA" id="ARBA00023163"/>
    </source>
</evidence>
<dbReference type="SMART" id="SM00342">
    <property type="entry name" value="HTH_ARAC"/>
    <property type="match status" value="1"/>
</dbReference>
<dbReference type="GO" id="GO:0043565">
    <property type="term" value="F:sequence-specific DNA binding"/>
    <property type="evidence" value="ECO:0007669"/>
    <property type="project" value="InterPro"/>
</dbReference>
<dbReference type="PANTHER" id="PTHR43280">
    <property type="entry name" value="ARAC-FAMILY TRANSCRIPTIONAL REGULATOR"/>
    <property type="match status" value="1"/>
</dbReference>
<evidence type="ECO:0000256" key="1">
    <source>
        <dbReference type="ARBA" id="ARBA00023015"/>
    </source>
</evidence>
<dbReference type="GO" id="GO:0003700">
    <property type="term" value="F:DNA-binding transcription factor activity"/>
    <property type="evidence" value="ECO:0007669"/>
    <property type="project" value="InterPro"/>
</dbReference>
<evidence type="ECO:0000256" key="2">
    <source>
        <dbReference type="ARBA" id="ARBA00023125"/>
    </source>
</evidence>
<dbReference type="AlphaFoldDB" id="I0WEB3"/>
<dbReference type="PANTHER" id="PTHR43280:SF32">
    <property type="entry name" value="TRANSCRIPTIONAL REGULATORY PROTEIN"/>
    <property type="match status" value="1"/>
</dbReference>
<dbReference type="EMBL" id="AJJU01000009">
    <property type="protein sequence ID" value="EID74729.1"/>
    <property type="molecule type" value="Genomic_DNA"/>
</dbReference>
<evidence type="ECO:0000313" key="5">
    <source>
        <dbReference type="EMBL" id="EID74729.1"/>
    </source>
</evidence>
<accession>I0WEB3</accession>
<dbReference type="STRING" id="946077.W5A_08112"/>
<dbReference type="Proteomes" id="UP000005938">
    <property type="component" value="Unassembled WGS sequence"/>
</dbReference>
<reference evidence="5 6" key="1">
    <citation type="journal article" date="2012" name="J. Bacteriol.">
        <title>Genome Sequence of the Halotolerant Bacterium Imtechella halotolerans K1T.</title>
        <authorList>
            <person name="Kumar S."/>
            <person name="Vikram S."/>
            <person name="Subramanian S."/>
            <person name="Raghava G.P."/>
            <person name="Pinnaka A.K."/>
        </authorList>
    </citation>
    <scope>NUCLEOTIDE SEQUENCE [LARGE SCALE GENOMIC DNA]</scope>
    <source>
        <strain evidence="5 6">K1</strain>
    </source>
</reference>
<dbReference type="Gene3D" id="1.10.10.60">
    <property type="entry name" value="Homeodomain-like"/>
    <property type="match status" value="1"/>
</dbReference>
<name>I0WEB3_9FLAO</name>
<feature type="domain" description="HTH araC/xylS-type" evidence="4">
    <location>
        <begin position="175"/>
        <end position="273"/>
    </location>
</feature>
<protein>
    <submittedName>
        <fullName evidence="5">AraC family transcriptional regulator</fullName>
    </submittedName>
</protein>
<keyword evidence="3" id="KW-0804">Transcription</keyword>
<sequence length="275" mass="32506">MKFIGTHHEYFEIQSIDRTNCQHLEEKQKEVLRLLWFTSDGNKVKVDGQSYTFNTNEVICLTQFHSLEYEHIHTVNLLRFNRQFYCILDHDSEVSCKGILYYGAAKLPIIVFENTQLEVLQTAWRMAALEIEMNDALQLEMLQVMLKRILILCTRIYKKQHKLDDVTSFQNDLVREFNFLVEVHFKKKHHVAQYAALLFKSPKTISNTFKKISGKTPLQFIQERILLEAKRYLLYTEKDISEIGYELGFPDIQSFSRFFKKNQGVSPSTFRNNTE</sequence>
<dbReference type="InterPro" id="IPR018060">
    <property type="entry name" value="HTH_AraC"/>
</dbReference>
<proteinExistence type="predicted"/>